<feature type="transmembrane region" description="Helical" evidence="1">
    <location>
        <begin position="198"/>
        <end position="220"/>
    </location>
</feature>
<keyword evidence="1" id="KW-0812">Transmembrane</keyword>
<accession>F8AP12</accession>
<feature type="transmembrane region" description="Helical" evidence="1">
    <location>
        <begin position="124"/>
        <end position="144"/>
    </location>
</feature>
<gene>
    <name evidence="2" type="ordered locus">Metok_1195</name>
</gene>
<dbReference type="Pfam" id="PF01901">
    <property type="entry name" value="O_anti_polymase"/>
    <property type="match status" value="1"/>
</dbReference>
<dbReference type="NCBIfam" id="TIGR04370">
    <property type="entry name" value="glyco_rpt_poly"/>
    <property type="match status" value="1"/>
</dbReference>
<dbReference type="Proteomes" id="UP000009296">
    <property type="component" value="Chromosome"/>
</dbReference>
<feature type="transmembrane region" description="Helical" evidence="1">
    <location>
        <begin position="298"/>
        <end position="317"/>
    </location>
</feature>
<sequence length="371" mass="42351">MELLKTYLKNMPKYEKIKAHHLFLLITSFYILASSVSYYSGFLALFSAIFFYISFIVGERLYYILNLDDISKYSSIFNLKKPYKPNYSKHYKFGILLMFIGILFIFFDILWVRDIPLFDPTSRRFLNVPFTALSHLLLLGWAIVVASNLSLDRVKIILYSIIFSGLIMLLGYRTNVMILFLSILFVMYYSNRIKTKELIYSAFGIFLILLFMSILRLYVLGSGGNPIFSRVDLTMSIFDIIVKNFNGMFGGLLHYCAVYSYLGLSPGPRTVIANNIGVYGATITPTIFGAVIGDYGTIGIIPYFGILGIFLGIFYKISESLKGIYLGVYSILVSYLLVGIETGILDLDVILYYFFGLVLCIYVILLRILKR</sequence>
<dbReference type="EMBL" id="CP002792">
    <property type="protein sequence ID" value="AEH07163.1"/>
    <property type="molecule type" value="Genomic_DNA"/>
</dbReference>
<feature type="transmembrane region" description="Helical" evidence="1">
    <location>
        <begin position="21"/>
        <end position="53"/>
    </location>
</feature>
<keyword evidence="1" id="KW-0472">Membrane</keyword>
<feature type="transmembrane region" description="Helical" evidence="1">
    <location>
        <begin position="271"/>
        <end position="292"/>
    </location>
</feature>
<feature type="transmembrane region" description="Helical" evidence="1">
    <location>
        <begin position="240"/>
        <end position="264"/>
    </location>
</feature>
<reference evidence="2" key="1">
    <citation type="submission" date="2011-05" db="EMBL/GenBank/DDBJ databases">
        <title>Complete sequence of chromosome of Methanothermococcus okinawensis IH1.</title>
        <authorList>
            <consortium name="US DOE Joint Genome Institute"/>
            <person name="Lucas S."/>
            <person name="Han J."/>
            <person name="Lapidus A."/>
            <person name="Cheng J.-F."/>
            <person name="Goodwin L."/>
            <person name="Pitluck S."/>
            <person name="Peters L."/>
            <person name="Mikhailova N."/>
            <person name="Held B."/>
            <person name="Han C."/>
            <person name="Tapia R."/>
            <person name="Land M."/>
            <person name="Hauser L."/>
            <person name="Kyrpides N."/>
            <person name="Ivanova N."/>
            <person name="Pagani I."/>
            <person name="Sieprawska-Lupa M."/>
            <person name="Takai K."/>
            <person name="Miyazaki J."/>
            <person name="Whitman W."/>
            <person name="Woyke T."/>
        </authorList>
    </citation>
    <scope>NUCLEOTIDE SEQUENCE [LARGE SCALE GENOMIC DNA]</scope>
    <source>
        <strain evidence="2">IH1</strain>
    </source>
</reference>
<feature type="transmembrane region" description="Helical" evidence="1">
    <location>
        <begin position="324"/>
        <end position="344"/>
    </location>
</feature>
<dbReference type="RefSeq" id="WP_013867346.1">
    <property type="nucleotide sequence ID" value="NC_015636.1"/>
</dbReference>
<dbReference type="HOGENOM" id="CLU_764231_0_0_2"/>
<evidence type="ECO:0000313" key="2">
    <source>
        <dbReference type="EMBL" id="AEH07163.1"/>
    </source>
</evidence>
<feature type="transmembrane region" description="Helical" evidence="1">
    <location>
        <begin position="93"/>
        <end position="112"/>
    </location>
</feature>
<dbReference type="InterPro" id="IPR002760">
    <property type="entry name" value="O_anti_polymase"/>
</dbReference>
<keyword evidence="3" id="KW-1185">Reference proteome</keyword>
<dbReference type="KEGG" id="mok:Metok_1195"/>
<protein>
    <recommendedName>
        <fullName evidence="4">Oligosaccharide repeat unit polymerase</fullName>
    </recommendedName>
</protein>
<dbReference type="AlphaFoldDB" id="F8AP12"/>
<organism evidence="2 3">
    <name type="scientific">Methanothermococcus okinawensis (strain DSM 14208 / JCM 11175 / IH1)</name>
    <dbReference type="NCBI Taxonomy" id="647113"/>
    <lineage>
        <taxon>Archaea</taxon>
        <taxon>Methanobacteriati</taxon>
        <taxon>Methanobacteriota</taxon>
        <taxon>Methanomada group</taxon>
        <taxon>Methanococci</taxon>
        <taxon>Methanococcales</taxon>
        <taxon>Methanococcaceae</taxon>
        <taxon>Methanothermococcus</taxon>
    </lineage>
</organism>
<dbReference type="STRING" id="647113.Metok_1195"/>
<evidence type="ECO:0008006" key="4">
    <source>
        <dbReference type="Google" id="ProtNLM"/>
    </source>
</evidence>
<dbReference type="eggNOG" id="arCOG03206">
    <property type="taxonomic scope" value="Archaea"/>
</dbReference>
<dbReference type="OrthoDB" id="82276at2157"/>
<name>F8AP12_METOI</name>
<dbReference type="GeneID" id="10773351"/>
<proteinExistence type="predicted"/>
<feature type="transmembrane region" description="Helical" evidence="1">
    <location>
        <begin position="350"/>
        <end position="369"/>
    </location>
</feature>
<feature type="transmembrane region" description="Helical" evidence="1">
    <location>
        <begin position="156"/>
        <end position="186"/>
    </location>
</feature>
<keyword evidence="1" id="KW-1133">Transmembrane helix</keyword>
<evidence type="ECO:0000313" key="3">
    <source>
        <dbReference type="Proteomes" id="UP000009296"/>
    </source>
</evidence>
<evidence type="ECO:0000256" key="1">
    <source>
        <dbReference type="SAM" id="Phobius"/>
    </source>
</evidence>